<dbReference type="WBParaSite" id="HPLM_0001312801-mRNA-1">
    <property type="protein sequence ID" value="HPLM_0001312801-mRNA-1"/>
    <property type="gene ID" value="HPLM_0001312801"/>
</dbReference>
<gene>
    <name evidence="1" type="ORF">HPLM_LOCUS13120</name>
</gene>
<reference evidence="1 2" key="2">
    <citation type="submission" date="2018-11" db="EMBL/GenBank/DDBJ databases">
        <authorList>
            <consortium name="Pathogen Informatics"/>
        </authorList>
    </citation>
    <scope>NUCLEOTIDE SEQUENCE [LARGE SCALE GENOMIC DNA]</scope>
    <source>
        <strain evidence="1 2">MHpl1</strain>
    </source>
</reference>
<sequence length="68" mass="7727">MNTDNDVREVLVRRQKAAWAAFGLLKEVTNHLADTELRANLFDSTVLPALCYRSETWVTSTSTSRSRL</sequence>
<organism evidence="3">
    <name type="scientific">Haemonchus placei</name>
    <name type="common">Barber's pole worm</name>
    <dbReference type="NCBI Taxonomy" id="6290"/>
    <lineage>
        <taxon>Eukaryota</taxon>
        <taxon>Metazoa</taxon>
        <taxon>Ecdysozoa</taxon>
        <taxon>Nematoda</taxon>
        <taxon>Chromadorea</taxon>
        <taxon>Rhabditida</taxon>
        <taxon>Rhabditina</taxon>
        <taxon>Rhabditomorpha</taxon>
        <taxon>Strongyloidea</taxon>
        <taxon>Trichostrongylidae</taxon>
        <taxon>Haemonchus</taxon>
    </lineage>
</organism>
<keyword evidence="2" id="KW-1185">Reference proteome</keyword>
<evidence type="ECO:0000313" key="3">
    <source>
        <dbReference type="WBParaSite" id="HPLM_0001312801-mRNA-1"/>
    </source>
</evidence>
<evidence type="ECO:0000313" key="2">
    <source>
        <dbReference type="Proteomes" id="UP000268014"/>
    </source>
</evidence>
<accession>A0A0N4WP59</accession>
<proteinExistence type="predicted"/>
<name>A0A0N4WP59_HAEPC</name>
<dbReference type="OrthoDB" id="5855931at2759"/>
<dbReference type="EMBL" id="UZAF01018089">
    <property type="protein sequence ID" value="VDO47899.1"/>
    <property type="molecule type" value="Genomic_DNA"/>
</dbReference>
<protein>
    <submittedName>
        <fullName evidence="3">RUN domain-containing protein</fullName>
    </submittedName>
</protein>
<dbReference type="AlphaFoldDB" id="A0A0N4WP59"/>
<dbReference type="Proteomes" id="UP000268014">
    <property type="component" value="Unassembled WGS sequence"/>
</dbReference>
<evidence type="ECO:0000313" key="1">
    <source>
        <dbReference type="EMBL" id="VDO47899.1"/>
    </source>
</evidence>
<reference evidence="3" key="1">
    <citation type="submission" date="2017-02" db="UniProtKB">
        <authorList>
            <consortium name="WormBaseParasite"/>
        </authorList>
    </citation>
    <scope>IDENTIFICATION</scope>
</reference>